<keyword evidence="3 10" id="KW-0479">Metal-binding</keyword>
<keyword evidence="5 10" id="KW-1278">Translocase</keyword>
<reference evidence="13 14" key="2">
    <citation type="submission" date="2019-09" db="EMBL/GenBank/DDBJ databases">
        <title>Complete Genome Sequence and Methylome Analysis of free living Spirochaetas.</title>
        <authorList>
            <person name="Leshcheva N."/>
            <person name="Mikheeva N."/>
        </authorList>
    </citation>
    <scope>NUCLEOTIDE SEQUENCE [LARGE SCALE GENOMIC DNA]</scope>
    <source>
        <strain evidence="13 14">P</strain>
    </source>
</reference>
<evidence type="ECO:0000259" key="11">
    <source>
        <dbReference type="PROSITE" id="PS51379"/>
    </source>
</evidence>
<evidence type="ECO:0000256" key="9">
    <source>
        <dbReference type="ARBA" id="ARBA00023136"/>
    </source>
</evidence>
<dbReference type="Proteomes" id="UP000323824">
    <property type="component" value="Chromosome"/>
</dbReference>
<dbReference type="InterPro" id="IPR050395">
    <property type="entry name" value="4Fe4S_Ferredoxin_RnfB"/>
</dbReference>
<proteinExistence type="inferred from homology"/>
<evidence type="ECO:0000313" key="13">
    <source>
        <dbReference type="EMBL" id="QEN03801.1"/>
    </source>
</evidence>
<evidence type="ECO:0000256" key="6">
    <source>
        <dbReference type="ARBA" id="ARBA00022982"/>
    </source>
</evidence>
<evidence type="ECO:0000259" key="12">
    <source>
        <dbReference type="PROSITE" id="PS51656"/>
    </source>
</evidence>
<accession>A0A5C1Q8I3</accession>
<feature type="binding site" evidence="10">
    <location>
        <position position="49"/>
    </location>
    <ligand>
        <name>[4Fe-4S] cluster</name>
        <dbReference type="ChEBI" id="CHEBI:49883"/>
        <label>1</label>
    </ligand>
</feature>
<evidence type="ECO:0000256" key="8">
    <source>
        <dbReference type="ARBA" id="ARBA00023014"/>
    </source>
</evidence>
<dbReference type="InterPro" id="IPR007202">
    <property type="entry name" value="4Fe-4S_dom"/>
</dbReference>
<evidence type="ECO:0000313" key="14">
    <source>
        <dbReference type="Proteomes" id="UP000323824"/>
    </source>
</evidence>
<comment type="function">
    <text evidence="10">Part of a membrane-bound complex that couples electron transfer with translocation of ions across the membrane.</text>
</comment>
<feature type="binding site" evidence="10">
    <location>
        <position position="52"/>
    </location>
    <ligand>
        <name>[4Fe-4S] cluster</name>
        <dbReference type="ChEBI" id="CHEBI:49883"/>
        <label>1</label>
    </ligand>
</feature>
<dbReference type="PROSITE" id="PS51656">
    <property type="entry name" value="4FE4S"/>
    <property type="match status" value="1"/>
</dbReference>
<dbReference type="Pfam" id="PF14697">
    <property type="entry name" value="Fer4_21"/>
    <property type="match status" value="1"/>
</dbReference>
<comment type="caution">
    <text evidence="10">Lacks conserved residue(s) required for the propagation of feature annotation.</text>
</comment>
<dbReference type="GO" id="GO:0046872">
    <property type="term" value="F:metal ion binding"/>
    <property type="evidence" value="ECO:0007669"/>
    <property type="project" value="UniProtKB-KW"/>
</dbReference>
<dbReference type="PROSITE" id="PS51379">
    <property type="entry name" value="4FE4S_FER_2"/>
    <property type="match status" value="2"/>
</dbReference>
<gene>
    <name evidence="10" type="primary">rnfB</name>
    <name evidence="13" type="ORF">EW093_03495</name>
</gene>
<comment type="subunit">
    <text evidence="10">The complex is composed of six subunits: RnfA, RnfB, RnfC, RnfD, RnfE and RnfG.</text>
</comment>
<feature type="binding site" evidence="10">
    <location>
        <position position="174"/>
    </location>
    <ligand>
        <name>[4Fe-4S] cluster</name>
        <dbReference type="ChEBI" id="CHEBI:49883"/>
        <label>3</label>
    </ligand>
</feature>
<dbReference type="HAMAP" id="MF_00463">
    <property type="entry name" value="RsxB_RnfB"/>
    <property type="match status" value="1"/>
</dbReference>
<feature type="binding site" evidence="10">
    <location>
        <position position="141"/>
    </location>
    <ligand>
        <name>[4Fe-4S] cluster</name>
        <dbReference type="ChEBI" id="CHEBI:49883"/>
        <label>2</label>
    </ligand>
</feature>
<comment type="cofactor">
    <cofactor evidence="10">
        <name>[4Fe-4S] cluster</name>
        <dbReference type="ChEBI" id="CHEBI:49883"/>
    </cofactor>
    <text evidence="10">Binds 3 [4Fe-4S] clusters.</text>
</comment>
<dbReference type="PANTHER" id="PTHR43560:SF1">
    <property type="entry name" value="ION-TRANSLOCATING OXIDOREDUCTASE COMPLEX SUBUNIT B"/>
    <property type="match status" value="1"/>
</dbReference>
<dbReference type="KEGG" id="sper:EW093_03495"/>
<keyword evidence="1 10" id="KW-0813">Transport</keyword>
<dbReference type="GO" id="GO:0022900">
    <property type="term" value="P:electron transport chain"/>
    <property type="evidence" value="ECO:0007669"/>
    <property type="project" value="UniProtKB-UniRule"/>
</dbReference>
<dbReference type="EC" id="7.-.-.-" evidence="10"/>
<dbReference type="GO" id="GO:0005886">
    <property type="term" value="C:plasma membrane"/>
    <property type="evidence" value="ECO:0007669"/>
    <property type="project" value="UniProtKB-SubCell"/>
</dbReference>
<keyword evidence="10" id="KW-1003">Cell membrane</keyword>
<evidence type="ECO:0000256" key="3">
    <source>
        <dbReference type="ARBA" id="ARBA00022723"/>
    </source>
</evidence>
<reference evidence="13 14" key="1">
    <citation type="submission" date="2019-02" db="EMBL/GenBank/DDBJ databases">
        <authorList>
            <person name="Fomenkov A."/>
            <person name="Dubinina G."/>
            <person name="Grabovich M."/>
            <person name="Vincze T."/>
            <person name="Roberts R.J."/>
        </authorList>
    </citation>
    <scope>NUCLEOTIDE SEQUENCE [LARGE SCALE GENOMIC DNA]</scope>
    <source>
        <strain evidence="13 14">P</strain>
    </source>
</reference>
<dbReference type="PROSITE" id="PS00198">
    <property type="entry name" value="4FE4S_FER_1"/>
    <property type="match status" value="1"/>
</dbReference>
<evidence type="ECO:0000256" key="7">
    <source>
        <dbReference type="ARBA" id="ARBA00023004"/>
    </source>
</evidence>
<dbReference type="InterPro" id="IPR017896">
    <property type="entry name" value="4Fe4S_Fe-S-bd"/>
</dbReference>
<protein>
    <recommendedName>
        <fullName evidence="10">Ion-translocating oxidoreductase complex subunit B</fullName>
        <ecNumber evidence="10">7.-.-.-</ecNumber>
    </recommendedName>
    <alternativeName>
        <fullName evidence="10">Rnf electron transport complex subunit B</fullName>
    </alternativeName>
</protein>
<dbReference type="InterPro" id="IPR010207">
    <property type="entry name" value="Elect_transpt_cplx_RnfB/RsxB"/>
</dbReference>
<evidence type="ECO:0000256" key="10">
    <source>
        <dbReference type="HAMAP-Rule" id="MF_00463"/>
    </source>
</evidence>
<name>A0A5C1Q8I3_9SPIO</name>
<feature type="domain" description="4Fe-4S ferredoxin-type" evidence="11">
    <location>
        <begin position="162"/>
        <end position="191"/>
    </location>
</feature>
<dbReference type="AlphaFoldDB" id="A0A5C1Q8I3"/>
<feature type="binding site" evidence="10">
    <location>
        <position position="74"/>
    </location>
    <ligand>
        <name>[4Fe-4S] cluster</name>
        <dbReference type="ChEBI" id="CHEBI:49883"/>
        <label>1</label>
    </ligand>
</feature>
<dbReference type="NCBIfam" id="TIGR01944">
    <property type="entry name" value="rnfB"/>
    <property type="match status" value="1"/>
</dbReference>
<dbReference type="InterPro" id="IPR017900">
    <property type="entry name" value="4Fe4S_Fe_S_CS"/>
</dbReference>
<feature type="binding site" evidence="10">
    <location>
        <position position="137"/>
    </location>
    <ligand>
        <name>[4Fe-4S] cluster</name>
        <dbReference type="ChEBI" id="CHEBI:49883"/>
        <label>2</label>
    </ligand>
</feature>
<keyword evidence="2 10" id="KW-0004">4Fe-4S</keyword>
<feature type="domain" description="4Fe-4S ferredoxin-type" evidence="11">
    <location>
        <begin position="126"/>
        <end position="161"/>
    </location>
</feature>
<dbReference type="GO" id="GO:0051539">
    <property type="term" value="F:4 iron, 4 sulfur cluster binding"/>
    <property type="evidence" value="ECO:0007669"/>
    <property type="project" value="UniProtKB-UniRule"/>
</dbReference>
<feature type="binding site" evidence="10">
    <location>
        <position position="151"/>
    </location>
    <ligand>
        <name>[4Fe-4S] cluster</name>
        <dbReference type="ChEBI" id="CHEBI:49883"/>
        <label>3</label>
    </ligand>
</feature>
<evidence type="ECO:0000256" key="1">
    <source>
        <dbReference type="ARBA" id="ARBA00022448"/>
    </source>
</evidence>
<dbReference type="RefSeq" id="WP_149567059.1">
    <property type="nucleotide sequence ID" value="NZ_CP035807.1"/>
</dbReference>
<comment type="similarity">
    <text evidence="10">Belongs to the 4Fe4S bacterial-type ferredoxin family. RnfB subfamily.</text>
</comment>
<feature type="binding site" evidence="10">
    <location>
        <position position="181"/>
    </location>
    <ligand>
        <name>[4Fe-4S] cluster</name>
        <dbReference type="ChEBI" id="CHEBI:49883"/>
        <label>2</label>
    </ligand>
</feature>
<dbReference type="SUPFAM" id="SSF54862">
    <property type="entry name" value="4Fe-4S ferredoxins"/>
    <property type="match status" value="1"/>
</dbReference>
<feature type="binding site" evidence="10">
    <location>
        <position position="57"/>
    </location>
    <ligand>
        <name>[4Fe-4S] cluster</name>
        <dbReference type="ChEBI" id="CHEBI:49883"/>
        <label>1</label>
    </ligand>
</feature>
<dbReference type="Pfam" id="PF04060">
    <property type="entry name" value="FeS"/>
    <property type="match status" value="1"/>
</dbReference>
<dbReference type="PANTHER" id="PTHR43560">
    <property type="entry name" value="ION-TRANSLOCATING OXIDOREDUCTASE COMPLEX SUBUNIT B"/>
    <property type="match status" value="1"/>
</dbReference>
<keyword evidence="14" id="KW-1185">Reference proteome</keyword>
<keyword evidence="6 10" id="KW-0249">Electron transport</keyword>
<evidence type="ECO:0000256" key="5">
    <source>
        <dbReference type="ARBA" id="ARBA00022967"/>
    </source>
</evidence>
<feature type="binding site" evidence="10">
    <location>
        <position position="177"/>
    </location>
    <ligand>
        <name>[4Fe-4S] cluster</name>
        <dbReference type="ChEBI" id="CHEBI:49883"/>
        <label>3</label>
    </ligand>
</feature>
<dbReference type="Gene3D" id="3.30.70.20">
    <property type="match status" value="1"/>
</dbReference>
<dbReference type="Gene3D" id="1.10.15.40">
    <property type="entry name" value="Electron transport complex subunit B, putative Fe-S cluster"/>
    <property type="match status" value="1"/>
</dbReference>
<keyword evidence="8 10" id="KW-0411">Iron-sulfur</keyword>
<keyword evidence="7 10" id="KW-0408">Iron</keyword>
<feature type="binding site" evidence="10">
    <location>
        <position position="147"/>
    </location>
    <ligand>
        <name>[4Fe-4S] cluster</name>
        <dbReference type="ChEBI" id="CHEBI:49883"/>
        <label>2</label>
    </ligand>
</feature>
<dbReference type="GO" id="GO:0009055">
    <property type="term" value="F:electron transfer activity"/>
    <property type="evidence" value="ECO:0007669"/>
    <property type="project" value="InterPro"/>
</dbReference>
<evidence type="ECO:0000256" key="2">
    <source>
        <dbReference type="ARBA" id="ARBA00022485"/>
    </source>
</evidence>
<evidence type="ECO:0000256" key="4">
    <source>
        <dbReference type="ARBA" id="ARBA00022737"/>
    </source>
</evidence>
<feature type="domain" description="4Fe-4S" evidence="12">
    <location>
        <begin position="32"/>
        <end position="91"/>
    </location>
</feature>
<keyword evidence="9 10" id="KW-0472">Membrane</keyword>
<sequence length="271" mass="29090">MLNILIAIVSIGFIGGILGAVLSLASDKLKVEEDLRVKNLEEILPQYNCGACGYSGCSGYANAVINSGEAINKCTPGGPDLLDKISAQLGVKTDGVKRMVAQVHCRGGQGTSKDQFKYDGIGDCNAKYQLYSGDKLCKFGCLGDGSCMAVCPVDAIYRDEENLIWVDKNKCVGCEKCVDICPTNVIKMIPYSADYIVACSSQEKGKAVKSKCSVGCIACSICVRKFPEAGFVVDKNLSSVDYTIDSDRTEVEKACPVKCIIHPYKEKKGNI</sequence>
<keyword evidence="4 10" id="KW-0677">Repeat</keyword>
<feature type="binding site" evidence="10">
    <location>
        <position position="171"/>
    </location>
    <ligand>
        <name>[4Fe-4S] cluster</name>
        <dbReference type="ChEBI" id="CHEBI:49883"/>
        <label>3</label>
    </ligand>
</feature>
<dbReference type="OrthoDB" id="9789936at2"/>
<organism evidence="13 14">
    <name type="scientific">Thiospirochaeta perfilievii</name>
    <dbReference type="NCBI Taxonomy" id="252967"/>
    <lineage>
        <taxon>Bacteria</taxon>
        <taxon>Pseudomonadati</taxon>
        <taxon>Spirochaetota</taxon>
        <taxon>Spirochaetia</taxon>
        <taxon>Spirochaetales</taxon>
        <taxon>Spirochaetaceae</taxon>
        <taxon>Thiospirochaeta</taxon>
    </lineage>
</organism>
<dbReference type="EMBL" id="CP035807">
    <property type="protein sequence ID" value="QEN03801.1"/>
    <property type="molecule type" value="Genomic_DNA"/>
</dbReference>
<comment type="subcellular location">
    <subcellularLocation>
        <location evidence="10">Cell membrane</location>
    </subcellularLocation>
</comment>
<feature type="region of interest" description="Hydrophobic" evidence="10">
    <location>
        <begin position="1"/>
        <end position="26"/>
    </location>
</feature>